<dbReference type="PANTHER" id="PTHR12042">
    <property type="entry name" value="LACTOSYLCERAMIDE 4-ALPHA-GALACTOSYLTRANSFERASE ALPHA- 1,4-GALACTOSYLTRANSFERASE"/>
    <property type="match status" value="1"/>
</dbReference>
<comment type="caution">
    <text evidence="1">The sequence shown here is derived from an EMBL/GenBank/DDBJ whole genome shotgun (WGS) entry which is preliminary data.</text>
</comment>
<dbReference type="InterPro" id="IPR051981">
    <property type="entry name" value="Glycosyltransf_32"/>
</dbReference>
<accession>A0AAN8ZXH3</accession>
<dbReference type="SUPFAM" id="SSF53448">
    <property type="entry name" value="Nucleotide-diphospho-sugar transferases"/>
    <property type="match status" value="1"/>
</dbReference>
<organism evidence="1 2">
    <name type="scientific">Halocaridina rubra</name>
    <name type="common">Hawaiian red shrimp</name>
    <dbReference type="NCBI Taxonomy" id="373956"/>
    <lineage>
        <taxon>Eukaryota</taxon>
        <taxon>Metazoa</taxon>
        <taxon>Ecdysozoa</taxon>
        <taxon>Arthropoda</taxon>
        <taxon>Crustacea</taxon>
        <taxon>Multicrustacea</taxon>
        <taxon>Malacostraca</taxon>
        <taxon>Eumalacostraca</taxon>
        <taxon>Eucarida</taxon>
        <taxon>Decapoda</taxon>
        <taxon>Pleocyemata</taxon>
        <taxon>Caridea</taxon>
        <taxon>Atyoidea</taxon>
        <taxon>Atyidae</taxon>
        <taxon>Halocaridina</taxon>
    </lineage>
</organism>
<dbReference type="PANTHER" id="PTHR12042:SF21">
    <property type="entry name" value="ALPHA1,4-GALACTOSYLTRANSFERASE 1-RELATED"/>
    <property type="match status" value="1"/>
</dbReference>
<dbReference type="EMBL" id="JAXCGZ010018232">
    <property type="protein sequence ID" value="KAK7067478.1"/>
    <property type="molecule type" value="Genomic_DNA"/>
</dbReference>
<feature type="non-terminal residue" evidence="1">
    <location>
        <position position="1"/>
    </location>
</feature>
<protein>
    <submittedName>
        <fullName evidence="1">Uncharacterized protein</fullName>
    </submittedName>
</protein>
<sequence length="84" mass="9237">QALSNHQCKLTRSGVSGFASSFVSDAARIAMLRQYGGTYLDLDAITLRPLPTMMNFVGRGDDILITNSVMSFEKGHIVIDVRYP</sequence>
<gene>
    <name evidence="1" type="ORF">SK128_022732</name>
</gene>
<proteinExistence type="predicted"/>
<evidence type="ECO:0000313" key="2">
    <source>
        <dbReference type="Proteomes" id="UP001381693"/>
    </source>
</evidence>
<dbReference type="Gene3D" id="3.90.550.20">
    <property type="match status" value="1"/>
</dbReference>
<dbReference type="GO" id="GO:0006688">
    <property type="term" value="P:glycosphingolipid biosynthetic process"/>
    <property type="evidence" value="ECO:0007669"/>
    <property type="project" value="TreeGrafter"/>
</dbReference>
<dbReference type="Pfam" id="PF04488">
    <property type="entry name" value="Gly_transf_sug"/>
    <property type="match status" value="1"/>
</dbReference>
<dbReference type="InterPro" id="IPR007577">
    <property type="entry name" value="GlycoTrfase_DXD_sugar-bd_CS"/>
</dbReference>
<evidence type="ECO:0000313" key="1">
    <source>
        <dbReference type="EMBL" id="KAK7067478.1"/>
    </source>
</evidence>
<dbReference type="Proteomes" id="UP001381693">
    <property type="component" value="Unassembled WGS sequence"/>
</dbReference>
<dbReference type="InterPro" id="IPR029044">
    <property type="entry name" value="Nucleotide-diphossugar_trans"/>
</dbReference>
<dbReference type="GO" id="GO:0016020">
    <property type="term" value="C:membrane"/>
    <property type="evidence" value="ECO:0007669"/>
    <property type="project" value="GOC"/>
</dbReference>
<keyword evidence="2" id="KW-1185">Reference proteome</keyword>
<reference evidence="1 2" key="1">
    <citation type="submission" date="2023-11" db="EMBL/GenBank/DDBJ databases">
        <title>Halocaridina rubra genome assembly.</title>
        <authorList>
            <person name="Smith C."/>
        </authorList>
    </citation>
    <scope>NUCLEOTIDE SEQUENCE [LARGE SCALE GENOMIC DNA]</scope>
    <source>
        <strain evidence="1">EP-1</strain>
        <tissue evidence="1">Whole</tissue>
    </source>
</reference>
<dbReference type="GO" id="GO:0016758">
    <property type="term" value="F:hexosyltransferase activity"/>
    <property type="evidence" value="ECO:0007669"/>
    <property type="project" value="TreeGrafter"/>
</dbReference>
<name>A0AAN8ZXH3_HALRR</name>
<dbReference type="AlphaFoldDB" id="A0AAN8ZXH3"/>